<organism evidence="1 2">
    <name type="scientific">Entomophthora muscae</name>
    <dbReference type="NCBI Taxonomy" id="34485"/>
    <lineage>
        <taxon>Eukaryota</taxon>
        <taxon>Fungi</taxon>
        <taxon>Fungi incertae sedis</taxon>
        <taxon>Zoopagomycota</taxon>
        <taxon>Entomophthoromycotina</taxon>
        <taxon>Entomophthoromycetes</taxon>
        <taxon>Entomophthorales</taxon>
        <taxon>Entomophthoraceae</taxon>
        <taxon>Entomophthora</taxon>
    </lineage>
</organism>
<protein>
    <submittedName>
        <fullName evidence="1">Uncharacterized protein</fullName>
    </submittedName>
</protein>
<dbReference type="EMBL" id="QTSX02006393">
    <property type="protein sequence ID" value="KAJ9055627.1"/>
    <property type="molecule type" value="Genomic_DNA"/>
</dbReference>
<keyword evidence="2" id="KW-1185">Reference proteome</keyword>
<name>A0ACC2RZV1_9FUNG</name>
<evidence type="ECO:0000313" key="2">
    <source>
        <dbReference type="Proteomes" id="UP001165960"/>
    </source>
</evidence>
<reference evidence="1" key="1">
    <citation type="submission" date="2022-04" db="EMBL/GenBank/DDBJ databases">
        <title>Genome of the entomopathogenic fungus Entomophthora muscae.</title>
        <authorList>
            <person name="Elya C."/>
            <person name="Lovett B.R."/>
            <person name="Lee E."/>
            <person name="Macias A.M."/>
            <person name="Hajek A.E."/>
            <person name="De Bivort B.L."/>
            <person name="Kasson M.T."/>
            <person name="De Fine Licht H.H."/>
            <person name="Stajich J.E."/>
        </authorList>
    </citation>
    <scope>NUCLEOTIDE SEQUENCE</scope>
    <source>
        <strain evidence="1">Berkeley</strain>
    </source>
</reference>
<dbReference type="Proteomes" id="UP001165960">
    <property type="component" value="Unassembled WGS sequence"/>
</dbReference>
<sequence length="109" mass="12170">MTSPSSWSLAMIQDTLWGLVDRNPTDPFHISLSHMSNLALCAPSFTQALWQCLPFLTPSLVMPLKICIPSYWTLVSLSLMESMETIGVLVNQFIQLDLVHHQLALGSQN</sequence>
<proteinExistence type="predicted"/>
<accession>A0ACC2RZV1</accession>
<comment type="caution">
    <text evidence="1">The sequence shown here is derived from an EMBL/GenBank/DDBJ whole genome shotgun (WGS) entry which is preliminary data.</text>
</comment>
<gene>
    <name evidence="1" type="ORF">DSO57_1001612</name>
</gene>
<evidence type="ECO:0000313" key="1">
    <source>
        <dbReference type="EMBL" id="KAJ9055627.1"/>
    </source>
</evidence>